<name>A0A812ZW87_9DINO</name>
<organism evidence="1 2">
    <name type="scientific">Symbiodinium necroappetens</name>
    <dbReference type="NCBI Taxonomy" id="1628268"/>
    <lineage>
        <taxon>Eukaryota</taxon>
        <taxon>Sar</taxon>
        <taxon>Alveolata</taxon>
        <taxon>Dinophyceae</taxon>
        <taxon>Suessiales</taxon>
        <taxon>Symbiodiniaceae</taxon>
        <taxon>Symbiodinium</taxon>
    </lineage>
</organism>
<protein>
    <submittedName>
        <fullName evidence="1">Uncharacterized protein</fullName>
    </submittedName>
</protein>
<dbReference type="AlphaFoldDB" id="A0A812ZW87"/>
<dbReference type="Proteomes" id="UP000601435">
    <property type="component" value="Unassembled WGS sequence"/>
</dbReference>
<evidence type="ECO:0000313" key="1">
    <source>
        <dbReference type="EMBL" id="CAE7840758.1"/>
    </source>
</evidence>
<keyword evidence="2" id="KW-1185">Reference proteome</keyword>
<proteinExistence type="predicted"/>
<dbReference type="EMBL" id="CAJNJA010050287">
    <property type="protein sequence ID" value="CAE7840758.1"/>
    <property type="molecule type" value="Genomic_DNA"/>
</dbReference>
<sequence length="111" mass="12871">MRHPELQQRLHAAEALEDHSDNAGEICRPSLLGSLCFGCMLELPSFGMTLSPAFYRLYVRHGYIASEHIQVCICSLWVRIYTCFYVCIHTYISTYILICISRHIHVHAYKH</sequence>
<reference evidence="1" key="1">
    <citation type="submission" date="2021-02" db="EMBL/GenBank/DDBJ databases">
        <authorList>
            <person name="Dougan E. K."/>
            <person name="Rhodes N."/>
            <person name="Thang M."/>
            <person name="Chan C."/>
        </authorList>
    </citation>
    <scope>NUCLEOTIDE SEQUENCE</scope>
</reference>
<evidence type="ECO:0000313" key="2">
    <source>
        <dbReference type="Proteomes" id="UP000601435"/>
    </source>
</evidence>
<comment type="caution">
    <text evidence="1">The sequence shown here is derived from an EMBL/GenBank/DDBJ whole genome shotgun (WGS) entry which is preliminary data.</text>
</comment>
<accession>A0A812ZW87</accession>
<gene>
    <name evidence="1" type="ORF">SNEC2469_LOCUS25470</name>
</gene>
<dbReference type="OrthoDB" id="10292145at2759"/>